<dbReference type="Proteomes" id="UP001207626">
    <property type="component" value="Unassembled WGS sequence"/>
</dbReference>
<dbReference type="RefSeq" id="WP_176392943.1">
    <property type="nucleotide sequence ID" value="NZ_JAMDLV010000036.1"/>
</dbReference>
<proteinExistence type="predicted"/>
<comment type="caution">
    <text evidence="1">The sequence shown here is derived from an EMBL/GenBank/DDBJ whole genome shotgun (WGS) entry which is preliminary data.</text>
</comment>
<organism evidence="1 2">
    <name type="scientific">Paenibacillus apiarius</name>
    <dbReference type="NCBI Taxonomy" id="46240"/>
    <lineage>
        <taxon>Bacteria</taxon>
        <taxon>Bacillati</taxon>
        <taxon>Bacillota</taxon>
        <taxon>Bacilli</taxon>
        <taxon>Bacillales</taxon>
        <taxon>Paenibacillaceae</taxon>
        <taxon>Paenibacillus</taxon>
    </lineage>
</organism>
<gene>
    <name evidence="1" type="ORF">M5X09_14755</name>
</gene>
<evidence type="ECO:0000313" key="1">
    <source>
        <dbReference type="EMBL" id="MCY9520915.1"/>
    </source>
</evidence>
<evidence type="ECO:0000313" key="2">
    <source>
        <dbReference type="Proteomes" id="UP001207626"/>
    </source>
</evidence>
<reference evidence="1 2" key="1">
    <citation type="submission" date="2022-05" db="EMBL/GenBank/DDBJ databases">
        <title>Genome Sequencing of Bee-Associated Microbes.</title>
        <authorList>
            <person name="Dunlap C."/>
        </authorList>
    </citation>
    <scope>NUCLEOTIDE SEQUENCE [LARGE SCALE GENOMIC DNA]</scope>
    <source>
        <strain evidence="1 2">NRRL NRS-1438</strain>
    </source>
</reference>
<keyword evidence="2" id="KW-1185">Reference proteome</keyword>
<protein>
    <submittedName>
        <fullName evidence="1">Uncharacterized protein</fullName>
    </submittedName>
</protein>
<sequence>MDEMKKGISQFKQQFAQKEDSKVAGWIGVYSRIVEDFDTSKRFLEMA</sequence>
<dbReference type="EMBL" id="JAMDLW010000019">
    <property type="protein sequence ID" value="MCY9520915.1"/>
    <property type="molecule type" value="Genomic_DNA"/>
</dbReference>
<name>A0ABT4DU84_9BACL</name>
<accession>A0ABT4DU84</accession>